<proteinExistence type="predicted"/>
<dbReference type="GeneID" id="18873379"/>
<accession>G3AL23</accession>
<dbReference type="Proteomes" id="UP000000709">
    <property type="component" value="Unassembled WGS sequence"/>
</dbReference>
<dbReference type="RefSeq" id="XP_007374581.1">
    <property type="nucleotide sequence ID" value="XM_007374519.1"/>
</dbReference>
<evidence type="ECO:0000313" key="1">
    <source>
        <dbReference type="EMBL" id="EGW33066.1"/>
    </source>
</evidence>
<gene>
    <name evidence="1" type="ORF">SPAPADRAFT_60382</name>
</gene>
<dbReference type="InParanoid" id="G3AL23"/>
<dbReference type="HOGENOM" id="CLU_2127075_0_0_1"/>
<evidence type="ECO:0000313" key="2">
    <source>
        <dbReference type="Proteomes" id="UP000000709"/>
    </source>
</evidence>
<name>G3AL23_SPAPN</name>
<protein>
    <submittedName>
        <fullName evidence="1">Uncharacterized protein</fullName>
    </submittedName>
</protein>
<dbReference type="AlphaFoldDB" id="G3AL23"/>
<dbReference type="KEGG" id="spaa:SPAPADRAFT_60382"/>
<keyword evidence="2" id="KW-1185">Reference proteome</keyword>
<reference evidence="1 2" key="1">
    <citation type="journal article" date="2011" name="Proc. Natl. Acad. Sci. U.S.A.">
        <title>Comparative genomics of xylose-fermenting fungi for enhanced biofuel production.</title>
        <authorList>
            <person name="Wohlbach D.J."/>
            <person name="Kuo A."/>
            <person name="Sato T.K."/>
            <person name="Potts K.M."/>
            <person name="Salamov A.A."/>
            <person name="LaButti K.M."/>
            <person name="Sun H."/>
            <person name="Clum A."/>
            <person name="Pangilinan J.L."/>
            <person name="Lindquist E.A."/>
            <person name="Lucas S."/>
            <person name="Lapidus A."/>
            <person name="Jin M."/>
            <person name="Gunawan C."/>
            <person name="Balan V."/>
            <person name="Dale B.E."/>
            <person name="Jeffries T.W."/>
            <person name="Zinkel R."/>
            <person name="Barry K.W."/>
            <person name="Grigoriev I.V."/>
            <person name="Gasch A.P."/>
        </authorList>
    </citation>
    <scope>NUCLEOTIDE SEQUENCE [LARGE SCALE GENOMIC DNA]</scope>
    <source>
        <strain evidence="2">NRRL Y-27907 / 11-Y1</strain>
    </source>
</reference>
<dbReference type="EMBL" id="GL996501">
    <property type="protein sequence ID" value="EGW33066.1"/>
    <property type="molecule type" value="Genomic_DNA"/>
</dbReference>
<organism evidence="2">
    <name type="scientific">Spathaspora passalidarum (strain NRRL Y-27907 / 11-Y1)</name>
    <dbReference type="NCBI Taxonomy" id="619300"/>
    <lineage>
        <taxon>Eukaryota</taxon>
        <taxon>Fungi</taxon>
        <taxon>Dikarya</taxon>
        <taxon>Ascomycota</taxon>
        <taxon>Saccharomycotina</taxon>
        <taxon>Pichiomycetes</taxon>
        <taxon>Debaryomycetaceae</taxon>
        <taxon>Spathaspora</taxon>
    </lineage>
</organism>
<sequence length="114" mass="13318">MATSRPIQETITELEGMLDNINHLIEDKLPKSLHRSHIESSNAEQFKKQLDDYDTFLTEIKQLLSTSEVIDHQLLWLDSLGYLAGILLKLKLLFGRFYLHIPFYEIEPIFEMAL</sequence>
<feature type="non-terminal residue" evidence="1">
    <location>
        <position position="114"/>
    </location>
</feature>